<proteinExistence type="predicted"/>
<dbReference type="Proteomes" id="UP000054423">
    <property type="component" value="Unassembled WGS sequence"/>
</dbReference>
<sequence>KQPLPRSEVDESRERERRLPLGSSGEICGPTEESGPVIV</sequence>
<dbReference type="AlphaFoldDB" id="W2LRG5"/>
<evidence type="ECO:0000256" key="1">
    <source>
        <dbReference type="SAM" id="MobiDB-lite"/>
    </source>
</evidence>
<feature type="compositionally biased region" description="Basic and acidic residues" evidence="1">
    <location>
        <begin position="7"/>
        <end position="19"/>
    </location>
</feature>
<feature type="non-terminal residue" evidence="2">
    <location>
        <position position="1"/>
    </location>
</feature>
<reference evidence="2" key="1">
    <citation type="submission" date="2013-11" db="EMBL/GenBank/DDBJ databases">
        <title>The Genome Sequence of Phytophthora parasitica CHvinca01.</title>
        <authorList>
            <consortium name="The Broad Institute Genomics Platform"/>
            <person name="Russ C."/>
            <person name="Tyler B."/>
            <person name="Panabieres F."/>
            <person name="Shan W."/>
            <person name="Tripathy S."/>
            <person name="Grunwald N."/>
            <person name="Machado M."/>
            <person name="Johnson C.S."/>
            <person name="Arredondo F."/>
            <person name="Hong C."/>
            <person name="Coffey M."/>
            <person name="Young S.K."/>
            <person name="Zeng Q."/>
            <person name="Gargeya S."/>
            <person name="Fitzgerald M."/>
            <person name="Abouelleil A."/>
            <person name="Alvarado L."/>
            <person name="Chapman S.B."/>
            <person name="Gainer-Dewar J."/>
            <person name="Goldberg J."/>
            <person name="Griggs A."/>
            <person name="Gujja S."/>
            <person name="Hansen M."/>
            <person name="Howarth C."/>
            <person name="Imamovic A."/>
            <person name="Ireland A."/>
            <person name="Larimer J."/>
            <person name="McCowan C."/>
            <person name="Murphy C."/>
            <person name="Pearson M."/>
            <person name="Poon T.W."/>
            <person name="Priest M."/>
            <person name="Roberts A."/>
            <person name="Saif S."/>
            <person name="Shea T."/>
            <person name="Sykes S."/>
            <person name="Wortman J."/>
            <person name="Nusbaum C."/>
            <person name="Birren B."/>
        </authorList>
    </citation>
    <scope>NUCLEOTIDE SEQUENCE [LARGE SCALE GENOMIC DNA]</scope>
    <source>
        <strain evidence="2">CHvinca01</strain>
    </source>
</reference>
<protein>
    <submittedName>
        <fullName evidence="2">Uncharacterized protein</fullName>
    </submittedName>
</protein>
<dbReference type="EMBL" id="KI678165">
    <property type="protein sequence ID" value="ETM00084.1"/>
    <property type="molecule type" value="Genomic_DNA"/>
</dbReference>
<organism evidence="2">
    <name type="scientific">Phytophthora nicotianae</name>
    <name type="common">Potato buckeye rot agent</name>
    <name type="synonym">Phytophthora parasitica</name>
    <dbReference type="NCBI Taxonomy" id="4792"/>
    <lineage>
        <taxon>Eukaryota</taxon>
        <taxon>Sar</taxon>
        <taxon>Stramenopiles</taxon>
        <taxon>Oomycota</taxon>
        <taxon>Peronosporomycetes</taxon>
        <taxon>Peronosporales</taxon>
        <taxon>Peronosporaceae</taxon>
        <taxon>Phytophthora</taxon>
    </lineage>
</organism>
<gene>
    <name evidence="2" type="ORF">L917_03159</name>
</gene>
<accession>W2LRG5</accession>
<feature type="region of interest" description="Disordered" evidence="1">
    <location>
        <begin position="1"/>
        <end position="39"/>
    </location>
</feature>
<name>W2LRG5_PHYNI</name>
<evidence type="ECO:0000313" key="2">
    <source>
        <dbReference type="EMBL" id="ETM00084.1"/>
    </source>
</evidence>